<name>A0ACB8QLY6_9AGAM</name>
<gene>
    <name evidence="1" type="ORF">K488DRAFT_35369</name>
</gene>
<reference evidence="1" key="1">
    <citation type="submission" date="2021-02" db="EMBL/GenBank/DDBJ databases">
        <authorList>
            <consortium name="DOE Joint Genome Institute"/>
            <person name="Ahrendt S."/>
            <person name="Looney B.P."/>
            <person name="Miyauchi S."/>
            <person name="Morin E."/>
            <person name="Drula E."/>
            <person name="Courty P.E."/>
            <person name="Chicoki N."/>
            <person name="Fauchery L."/>
            <person name="Kohler A."/>
            <person name="Kuo A."/>
            <person name="Labutti K."/>
            <person name="Pangilinan J."/>
            <person name="Lipzen A."/>
            <person name="Riley R."/>
            <person name="Andreopoulos W."/>
            <person name="He G."/>
            <person name="Johnson J."/>
            <person name="Barry K.W."/>
            <person name="Grigoriev I.V."/>
            <person name="Nagy L."/>
            <person name="Hibbett D."/>
            <person name="Henrissat B."/>
            <person name="Matheny P.B."/>
            <person name="Labbe J."/>
            <person name="Martin F."/>
        </authorList>
    </citation>
    <scope>NUCLEOTIDE SEQUENCE</scope>
    <source>
        <strain evidence="1">EC-137</strain>
    </source>
</reference>
<keyword evidence="2" id="KW-1185">Reference proteome</keyword>
<comment type="caution">
    <text evidence="1">The sequence shown here is derived from an EMBL/GenBank/DDBJ whole genome shotgun (WGS) entry which is preliminary data.</text>
</comment>
<organism evidence="1 2">
    <name type="scientific">Vararia minispora EC-137</name>
    <dbReference type="NCBI Taxonomy" id="1314806"/>
    <lineage>
        <taxon>Eukaryota</taxon>
        <taxon>Fungi</taxon>
        <taxon>Dikarya</taxon>
        <taxon>Basidiomycota</taxon>
        <taxon>Agaricomycotina</taxon>
        <taxon>Agaricomycetes</taxon>
        <taxon>Russulales</taxon>
        <taxon>Lachnocladiaceae</taxon>
        <taxon>Vararia</taxon>
    </lineage>
</organism>
<dbReference type="EMBL" id="MU273538">
    <property type="protein sequence ID" value="KAI0032692.1"/>
    <property type="molecule type" value="Genomic_DNA"/>
</dbReference>
<evidence type="ECO:0000313" key="2">
    <source>
        <dbReference type="Proteomes" id="UP000814128"/>
    </source>
</evidence>
<feature type="non-terminal residue" evidence="1">
    <location>
        <position position="1"/>
    </location>
</feature>
<dbReference type="Proteomes" id="UP000814128">
    <property type="component" value="Unassembled WGS sequence"/>
</dbReference>
<proteinExistence type="predicted"/>
<sequence length="456" mass="51275">LNVAIVGAGISGLYAARLLQLEGHQVHVFEASDRIGGRIRTHHFTHEDNQYYEAGAMRIPHSDFHALTFDLVEHLQSLPLPLDKKLEWIPYVLNSSGNELFINGSKQSGERVTDTTPASLQWEDVPEGFLHRTAGDLMQTAIGHFLEALHDDFDEGFEELLQYDALSFRQYLSTHDWPDSVIDFLEAVTSQTNQFQLSVTELVMQNMDFNTQAWSTLANGMSRLPAALAHIIGYRNITFGARATALRNEHDGRVSLDVTRSTGKTATTTYDRVILAIPPAAVKMIEHPRWGAGKETALRAMHFEPLYKMGLRFKTRFWERLADAPSHGGQSATDMPVRWVVYPSNGIDTDGPGVLLVYSWMTDANAWLPLSQIERRELALKCLARMYDGREDVDGNVIDVRDLFIESADAVWSAETSTGDAMFLPGQFHAHFEAARRPEGNVFFAGEHLSRHHTWI</sequence>
<evidence type="ECO:0000313" key="1">
    <source>
        <dbReference type="EMBL" id="KAI0032692.1"/>
    </source>
</evidence>
<reference evidence="1" key="2">
    <citation type="journal article" date="2022" name="New Phytol.">
        <title>Evolutionary transition to the ectomycorrhizal habit in the genomes of a hyperdiverse lineage of mushroom-forming fungi.</title>
        <authorList>
            <person name="Looney B."/>
            <person name="Miyauchi S."/>
            <person name="Morin E."/>
            <person name="Drula E."/>
            <person name="Courty P.E."/>
            <person name="Kohler A."/>
            <person name="Kuo A."/>
            <person name="LaButti K."/>
            <person name="Pangilinan J."/>
            <person name="Lipzen A."/>
            <person name="Riley R."/>
            <person name="Andreopoulos W."/>
            <person name="He G."/>
            <person name="Johnson J."/>
            <person name="Nolan M."/>
            <person name="Tritt A."/>
            <person name="Barry K.W."/>
            <person name="Grigoriev I.V."/>
            <person name="Nagy L.G."/>
            <person name="Hibbett D."/>
            <person name="Henrissat B."/>
            <person name="Matheny P.B."/>
            <person name="Labbe J."/>
            <person name="Martin F.M."/>
        </authorList>
    </citation>
    <scope>NUCLEOTIDE SEQUENCE</scope>
    <source>
        <strain evidence="1">EC-137</strain>
    </source>
</reference>
<feature type="non-terminal residue" evidence="1">
    <location>
        <position position="456"/>
    </location>
</feature>
<protein>
    <submittedName>
        <fullName evidence="1">Uncharacterized protein</fullName>
    </submittedName>
</protein>
<accession>A0ACB8QLY6</accession>